<keyword evidence="10" id="KW-1185">Reference proteome</keyword>
<evidence type="ECO:0000259" key="7">
    <source>
        <dbReference type="PROSITE" id="PS51077"/>
    </source>
</evidence>
<comment type="function">
    <text evidence="5">May be an activator protein for the gylABX operon.</text>
</comment>
<dbReference type="Gene3D" id="1.10.10.10">
    <property type="entry name" value="Winged helix-like DNA-binding domain superfamily/Winged helix DNA-binding domain"/>
    <property type="match status" value="1"/>
</dbReference>
<keyword evidence="2" id="KW-0805">Transcription regulation</keyword>
<dbReference type="Gene3D" id="3.30.450.40">
    <property type="match status" value="1"/>
</dbReference>
<organism evidence="9 10">
    <name type="scientific">Mycetocola miduiensis</name>
    <dbReference type="NCBI Taxonomy" id="995034"/>
    <lineage>
        <taxon>Bacteria</taxon>
        <taxon>Bacillati</taxon>
        <taxon>Actinomycetota</taxon>
        <taxon>Actinomycetes</taxon>
        <taxon>Micrococcales</taxon>
        <taxon>Microbacteriaceae</taxon>
        <taxon>Mycetocola</taxon>
    </lineage>
</organism>
<dbReference type="FunFam" id="1.10.10.10:FF:000056">
    <property type="entry name" value="IclR family transcriptional regulator"/>
    <property type="match status" value="1"/>
</dbReference>
<dbReference type="GO" id="GO:0046278">
    <property type="term" value="P:3,4-dihydroxybenzoate metabolic process"/>
    <property type="evidence" value="ECO:0007669"/>
    <property type="project" value="InterPro"/>
</dbReference>
<protein>
    <recommendedName>
        <fullName evidence="6">Glycerol operon regulatory protein</fullName>
    </recommendedName>
</protein>
<evidence type="ECO:0000256" key="5">
    <source>
        <dbReference type="ARBA" id="ARBA00058938"/>
    </source>
</evidence>
<evidence type="ECO:0000256" key="3">
    <source>
        <dbReference type="ARBA" id="ARBA00023125"/>
    </source>
</evidence>
<dbReference type="PROSITE" id="PS51078">
    <property type="entry name" value="ICLR_ED"/>
    <property type="match status" value="1"/>
</dbReference>
<keyword evidence="1" id="KW-0319">Glycerol metabolism</keyword>
<evidence type="ECO:0000313" key="9">
    <source>
        <dbReference type="EMBL" id="SFN85293.1"/>
    </source>
</evidence>
<dbReference type="PANTHER" id="PTHR30136">
    <property type="entry name" value="HELIX-TURN-HELIX TRANSCRIPTIONAL REGULATOR, ICLR FAMILY"/>
    <property type="match status" value="1"/>
</dbReference>
<evidence type="ECO:0000313" key="10">
    <source>
        <dbReference type="Proteomes" id="UP000198867"/>
    </source>
</evidence>
<evidence type="ECO:0000256" key="4">
    <source>
        <dbReference type="ARBA" id="ARBA00023163"/>
    </source>
</evidence>
<proteinExistence type="predicted"/>
<dbReference type="SUPFAM" id="SSF46785">
    <property type="entry name" value="Winged helix' DNA-binding domain"/>
    <property type="match status" value="1"/>
</dbReference>
<dbReference type="GO" id="GO:0006071">
    <property type="term" value="P:glycerol metabolic process"/>
    <property type="evidence" value="ECO:0007669"/>
    <property type="project" value="UniProtKB-KW"/>
</dbReference>
<dbReference type="NCBIfam" id="TIGR02431">
    <property type="entry name" value="pcaR_pcaU"/>
    <property type="match status" value="1"/>
</dbReference>
<evidence type="ECO:0000259" key="8">
    <source>
        <dbReference type="PROSITE" id="PS51078"/>
    </source>
</evidence>
<reference evidence="10" key="1">
    <citation type="submission" date="2016-10" db="EMBL/GenBank/DDBJ databases">
        <authorList>
            <person name="Varghese N."/>
            <person name="Submissions S."/>
        </authorList>
    </citation>
    <scope>NUCLEOTIDE SEQUENCE [LARGE SCALE GENOMIC DNA]</scope>
    <source>
        <strain evidence="10">CGMCC 1.11101</strain>
    </source>
</reference>
<dbReference type="GO" id="GO:0003700">
    <property type="term" value="F:DNA-binding transcription factor activity"/>
    <property type="evidence" value="ECO:0007669"/>
    <property type="project" value="TreeGrafter"/>
</dbReference>
<dbReference type="PANTHER" id="PTHR30136:SF34">
    <property type="entry name" value="TRANSCRIPTIONAL REGULATOR"/>
    <property type="match status" value="1"/>
</dbReference>
<dbReference type="PROSITE" id="PS51077">
    <property type="entry name" value="HTH_ICLR"/>
    <property type="match status" value="1"/>
</dbReference>
<dbReference type="GO" id="GO:0003677">
    <property type="term" value="F:DNA binding"/>
    <property type="evidence" value="ECO:0007669"/>
    <property type="project" value="UniProtKB-KW"/>
</dbReference>
<dbReference type="InterPro" id="IPR014757">
    <property type="entry name" value="Tscrpt_reg_IclR_C"/>
</dbReference>
<dbReference type="InterPro" id="IPR050707">
    <property type="entry name" value="HTH_MetabolicPath_Reg"/>
</dbReference>
<dbReference type="InterPro" id="IPR005471">
    <property type="entry name" value="Tscrpt_reg_IclR_N"/>
</dbReference>
<dbReference type="GO" id="GO:0045893">
    <property type="term" value="P:positive regulation of DNA-templated transcription"/>
    <property type="evidence" value="ECO:0007669"/>
    <property type="project" value="InterPro"/>
</dbReference>
<evidence type="ECO:0000256" key="1">
    <source>
        <dbReference type="ARBA" id="ARBA00022798"/>
    </source>
</evidence>
<dbReference type="InterPro" id="IPR036390">
    <property type="entry name" value="WH_DNA-bd_sf"/>
</dbReference>
<dbReference type="AlphaFoldDB" id="A0A1I5CEE1"/>
<name>A0A1I5CEE1_9MICO</name>
<dbReference type="InterPro" id="IPR012794">
    <property type="entry name" value="PcaR_PcaU"/>
</dbReference>
<keyword evidence="3" id="KW-0238">DNA-binding</keyword>
<dbReference type="OrthoDB" id="9807558at2"/>
<dbReference type="InterPro" id="IPR029016">
    <property type="entry name" value="GAF-like_dom_sf"/>
</dbReference>
<sequence>MSDDPEPSGQYVQSLARGLSVIRAFGRDRPSMTLSDIADTTGLTRATARRFLLTLLELGYVRADGRLFALTPRVLELGFSYLSGLALPEIVAPHLEELSRELNESASASVLDDSDIVYIARVPARRIMTVSITVGTRFPAHATSMGRVLLAGLDESSLERYLDSFGRETLTEKTVTDAVSLRHTLEEVRRQGWALVDQELEHGLRSIAAPLHGADGRVVAAINVSTSTSTASLERIRDEYRPAVLRAAADISAALIRY</sequence>
<dbReference type="STRING" id="995034.SAMN05216219_2375"/>
<dbReference type="EMBL" id="FOVM01000006">
    <property type="protein sequence ID" value="SFN85293.1"/>
    <property type="molecule type" value="Genomic_DNA"/>
</dbReference>
<dbReference type="GO" id="GO:0045892">
    <property type="term" value="P:negative regulation of DNA-templated transcription"/>
    <property type="evidence" value="ECO:0007669"/>
    <property type="project" value="TreeGrafter"/>
</dbReference>
<evidence type="ECO:0000256" key="6">
    <source>
        <dbReference type="ARBA" id="ARBA00070406"/>
    </source>
</evidence>
<accession>A0A1I5CEE1</accession>
<feature type="domain" description="HTH iclR-type" evidence="7">
    <location>
        <begin position="12"/>
        <end position="72"/>
    </location>
</feature>
<gene>
    <name evidence="9" type="ORF">SAMN05216219_2375</name>
</gene>
<dbReference type="InterPro" id="IPR036388">
    <property type="entry name" value="WH-like_DNA-bd_sf"/>
</dbReference>
<evidence type="ECO:0000256" key="2">
    <source>
        <dbReference type="ARBA" id="ARBA00023015"/>
    </source>
</evidence>
<dbReference type="Pfam" id="PF09339">
    <property type="entry name" value="HTH_IclR"/>
    <property type="match status" value="1"/>
</dbReference>
<feature type="domain" description="IclR-ED" evidence="8">
    <location>
        <begin position="73"/>
        <end position="257"/>
    </location>
</feature>
<dbReference type="RefSeq" id="WP_090711679.1">
    <property type="nucleotide sequence ID" value="NZ_FOVM01000006.1"/>
</dbReference>
<dbReference type="Pfam" id="PF01614">
    <property type="entry name" value="IclR_C"/>
    <property type="match status" value="1"/>
</dbReference>
<dbReference type="Proteomes" id="UP000198867">
    <property type="component" value="Unassembled WGS sequence"/>
</dbReference>
<dbReference type="SMART" id="SM00346">
    <property type="entry name" value="HTH_ICLR"/>
    <property type="match status" value="1"/>
</dbReference>
<keyword evidence="4" id="KW-0804">Transcription</keyword>
<dbReference type="SUPFAM" id="SSF55781">
    <property type="entry name" value="GAF domain-like"/>
    <property type="match status" value="1"/>
</dbReference>